<dbReference type="EMBL" id="PFBF01000012">
    <property type="protein sequence ID" value="PIR86485.1"/>
    <property type="molecule type" value="Genomic_DNA"/>
</dbReference>
<evidence type="ECO:0000313" key="2">
    <source>
        <dbReference type="Proteomes" id="UP000230706"/>
    </source>
</evidence>
<sequence>MKLLFVYNADSGILSSLKDTVHKAVSPNTYQCNLCKVTFGATSMKDDWETFVESLPYDVEFLHRDEFQEQYPEKQDEPLPALFIIKENTIEQAISTKAINEARSVTDLIATVSSFLEKINKDKNI</sequence>
<reference evidence="2" key="1">
    <citation type="submission" date="2017-09" db="EMBL/GenBank/DDBJ databases">
        <title>Depth-based differentiation of microbial function through sediment-hosted aquifers and enrichment of novel symbionts in the deep terrestrial subsurface.</title>
        <authorList>
            <person name="Probst A.J."/>
            <person name="Ladd B."/>
            <person name="Jarett J.K."/>
            <person name="Geller-Mcgrath D.E."/>
            <person name="Sieber C.M.K."/>
            <person name="Emerson J.B."/>
            <person name="Anantharaman K."/>
            <person name="Thomas B.C."/>
            <person name="Malmstrom R."/>
            <person name="Stieglmeier M."/>
            <person name="Klingl A."/>
            <person name="Woyke T."/>
            <person name="Ryan C.M."/>
            <person name="Banfield J.F."/>
        </authorList>
    </citation>
    <scope>NUCLEOTIDE SEQUENCE [LARGE SCALE GENOMIC DNA]</scope>
</reference>
<protein>
    <submittedName>
        <fullName evidence="1">GTPase</fullName>
    </submittedName>
</protein>
<dbReference type="AlphaFoldDB" id="A0A2H0UL35"/>
<comment type="caution">
    <text evidence="1">The sequence shown here is derived from an EMBL/GenBank/DDBJ whole genome shotgun (WGS) entry which is preliminary data.</text>
</comment>
<accession>A0A2H0UL35</accession>
<proteinExistence type="predicted"/>
<evidence type="ECO:0000313" key="1">
    <source>
        <dbReference type="EMBL" id="PIR86485.1"/>
    </source>
</evidence>
<gene>
    <name evidence="1" type="ORF">COU13_00690</name>
</gene>
<dbReference type="Proteomes" id="UP000230706">
    <property type="component" value="Unassembled WGS sequence"/>
</dbReference>
<organism evidence="1 2">
    <name type="scientific">Candidatus Kaiserbacteria bacterium CG10_big_fil_rev_8_21_14_0_10_43_70</name>
    <dbReference type="NCBI Taxonomy" id="1974605"/>
    <lineage>
        <taxon>Bacteria</taxon>
        <taxon>Candidatus Kaiseribacteriota</taxon>
    </lineage>
</organism>
<name>A0A2H0UL35_9BACT</name>